<dbReference type="InterPro" id="IPR024185">
    <property type="entry name" value="FTHF_cligase-like_sf"/>
</dbReference>
<keyword evidence="3 4" id="KW-0067">ATP-binding</keyword>
<dbReference type="EMBL" id="VOSL01000133">
    <property type="protein sequence ID" value="TXD32305.1"/>
    <property type="molecule type" value="Genomic_DNA"/>
</dbReference>
<dbReference type="InterPro" id="IPR002698">
    <property type="entry name" value="FTHF_cligase"/>
</dbReference>
<comment type="similarity">
    <text evidence="1 5">Belongs to the 5-formyltetrahydrofolate cyclo-ligase family.</text>
</comment>
<feature type="binding site" evidence="4">
    <location>
        <position position="76"/>
    </location>
    <ligand>
        <name>substrate</name>
    </ligand>
</feature>
<gene>
    <name evidence="6" type="ORF">FRC96_17990</name>
</gene>
<evidence type="ECO:0000256" key="4">
    <source>
        <dbReference type="PIRSR" id="PIRSR006806-1"/>
    </source>
</evidence>
<dbReference type="GO" id="GO:0046872">
    <property type="term" value="F:metal ion binding"/>
    <property type="evidence" value="ECO:0007669"/>
    <property type="project" value="UniProtKB-KW"/>
</dbReference>
<dbReference type="Proteomes" id="UP000321046">
    <property type="component" value="Unassembled WGS sequence"/>
</dbReference>
<comment type="catalytic activity">
    <reaction evidence="5">
        <text>(6S)-5-formyl-5,6,7,8-tetrahydrofolate + ATP = (6R)-5,10-methenyltetrahydrofolate + ADP + phosphate</text>
        <dbReference type="Rhea" id="RHEA:10488"/>
        <dbReference type="ChEBI" id="CHEBI:30616"/>
        <dbReference type="ChEBI" id="CHEBI:43474"/>
        <dbReference type="ChEBI" id="CHEBI:57455"/>
        <dbReference type="ChEBI" id="CHEBI:57457"/>
        <dbReference type="ChEBI" id="CHEBI:456216"/>
        <dbReference type="EC" id="6.3.3.2"/>
    </reaction>
</comment>
<name>A0A5C6X6V2_9DELT</name>
<keyword evidence="5" id="KW-0460">Magnesium</keyword>
<dbReference type="GO" id="GO:0035999">
    <property type="term" value="P:tetrahydrofolate interconversion"/>
    <property type="evidence" value="ECO:0007669"/>
    <property type="project" value="TreeGrafter"/>
</dbReference>
<dbReference type="InterPro" id="IPR037171">
    <property type="entry name" value="NagB/RpiA_transferase-like"/>
</dbReference>
<evidence type="ECO:0000256" key="2">
    <source>
        <dbReference type="ARBA" id="ARBA00022741"/>
    </source>
</evidence>
<evidence type="ECO:0000256" key="3">
    <source>
        <dbReference type="ARBA" id="ARBA00022840"/>
    </source>
</evidence>
<dbReference type="PIRSF" id="PIRSF006806">
    <property type="entry name" value="FTHF_cligase"/>
    <property type="match status" value="1"/>
</dbReference>
<accession>A0A5C6X6V2</accession>
<dbReference type="PANTHER" id="PTHR23407">
    <property type="entry name" value="ATPASE INHIBITOR/5-FORMYLTETRAHYDROFOLATE CYCLO-LIGASE"/>
    <property type="match status" value="1"/>
</dbReference>
<proteinExistence type="inferred from homology"/>
<organism evidence="6 7">
    <name type="scientific">Lujinxingia vulgaris</name>
    <dbReference type="NCBI Taxonomy" id="2600176"/>
    <lineage>
        <taxon>Bacteria</taxon>
        <taxon>Deltaproteobacteria</taxon>
        <taxon>Bradymonadales</taxon>
        <taxon>Lujinxingiaceae</taxon>
        <taxon>Lujinxingia</taxon>
    </lineage>
</organism>
<evidence type="ECO:0000313" key="7">
    <source>
        <dbReference type="Proteomes" id="UP000321046"/>
    </source>
</evidence>
<reference evidence="6 7" key="1">
    <citation type="submission" date="2019-08" db="EMBL/GenBank/DDBJ databases">
        <title>Bradymonadales sp. TMQ2.</title>
        <authorList>
            <person name="Liang Q."/>
        </authorList>
    </citation>
    <scope>NUCLEOTIDE SEQUENCE [LARGE SCALE GENOMIC DNA]</scope>
    <source>
        <strain evidence="6 7">TMQ2</strain>
    </source>
</reference>
<evidence type="ECO:0000313" key="6">
    <source>
        <dbReference type="EMBL" id="TXD32305.1"/>
    </source>
</evidence>
<dbReference type="Pfam" id="PF01812">
    <property type="entry name" value="5-FTHF_cyc-lig"/>
    <property type="match status" value="1"/>
</dbReference>
<evidence type="ECO:0000256" key="1">
    <source>
        <dbReference type="ARBA" id="ARBA00010638"/>
    </source>
</evidence>
<keyword evidence="2 4" id="KW-0547">Nucleotide-binding</keyword>
<comment type="cofactor">
    <cofactor evidence="5">
        <name>Mg(2+)</name>
        <dbReference type="ChEBI" id="CHEBI:18420"/>
    </cofactor>
</comment>
<evidence type="ECO:0000256" key="5">
    <source>
        <dbReference type="RuleBase" id="RU361279"/>
    </source>
</evidence>
<protein>
    <recommendedName>
        <fullName evidence="5">5-formyltetrahydrofolate cyclo-ligase</fullName>
        <ecNumber evidence="5">6.3.3.2</ecNumber>
    </recommendedName>
</protein>
<feature type="binding site" evidence="4">
    <location>
        <begin position="25"/>
        <end position="29"/>
    </location>
    <ligand>
        <name>ATP</name>
        <dbReference type="ChEBI" id="CHEBI:30616"/>
    </ligand>
</feature>
<dbReference type="NCBIfam" id="TIGR02727">
    <property type="entry name" value="MTHFS_bact"/>
    <property type="match status" value="1"/>
</dbReference>
<dbReference type="PANTHER" id="PTHR23407:SF1">
    <property type="entry name" value="5-FORMYLTETRAHYDROFOLATE CYCLO-LIGASE"/>
    <property type="match status" value="1"/>
</dbReference>
<dbReference type="OrthoDB" id="9801938at2"/>
<dbReference type="EC" id="6.3.3.2" evidence="5"/>
<dbReference type="AlphaFoldDB" id="A0A5C6X6V2"/>
<dbReference type="GO" id="GO:0009396">
    <property type="term" value="P:folic acid-containing compound biosynthetic process"/>
    <property type="evidence" value="ECO:0007669"/>
    <property type="project" value="TreeGrafter"/>
</dbReference>
<comment type="caution">
    <text evidence="6">The sequence shown here is derived from an EMBL/GenBank/DDBJ whole genome shotgun (WGS) entry which is preliminary data.</text>
</comment>
<feature type="binding site" evidence="4">
    <location>
        <begin position="151"/>
        <end position="159"/>
    </location>
    <ligand>
        <name>ATP</name>
        <dbReference type="ChEBI" id="CHEBI:30616"/>
    </ligand>
</feature>
<sequence length="217" mass="23885">MRLLLLRTSRTSAAVSQADARRLQKTRLRNELRARRRALDAPLRQRAAQAAHARLMASPEVFAARHIAAYWAHGNELSVAGALYEKVSQGAHVYLPRVNASDRLDFVDAGALDALEPGAFGIMEPTGPACDLSRIEIVLVPGLGFDRRGHRLGSGRGYYDRALAGVTHALVIGVGYDWQLIDDELPEEAHDRPMDIIATPTRWHVPDQASSLHTSKE</sequence>
<dbReference type="Gene3D" id="3.40.50.10420">
    <property type="entry name" value="NagB/RpiA/CoA transferase-like"/>
    <property type="match status" value="1"/>
</dbReference>
<keyword evidence="6" id="KW-0436">Ligase</keyword>
<keyword evidence="5" id="KW-0479">Metal-binding</keyword>
<dbReference type="GO" id="GO:0030272">
    <property type="term" value="F:5-formyltetrahydrofolate cyclo-ligase activity"/>
    <property type="evidence" value="ECO:0007669"/>
    <property type="project" value="UniProtKB-EC"/>
</dbReference>
<dbReference type="SUPFAM" id="SSF100950">
    <property type="entry name" value="NagB/RpiA/CoA transferase-like"/>
    <property type="match status" value="1"/>
</dbReference>
<dbReference type="GO" id="GO:0005524">
    <property type="term" value="F:ATP binding"/>
    <property type="evidence" value="ECO:0007669"/>
    <property type="project" value="UniProtKB-KW"/>
</dbReference>